<name>J9D1W9_EDHAE</name>
<keyword evidence="1" id="KW-0732">Signal</keyword>
<dbReference type="HOGENOM" id="CLU_1390211_0_0_1"/>
<reference evidence="3" key="2">
    <citation type="submission" date="2015-07" db="EMBL/GenBank/DDBJ databases">
        <title>Contrasting host-pathogen interactions and genome evolution in two generalist and specialist microsporidian pathogens of mosquitoes.</title>
        <authorList>
            <consortium name="The Broad Institute Genomics Platform"/>
            <consortium name="The Broad Institute Genome Sequencing Center for Infectious Disease"/>
            <person name="Cuomo C.A."/>
            <person name="Sanscrainte N.D."/>
            <person name="Goldberg J.M."/>
            <person name="Heiman D."/>
            <person name="Young S."/>
            <person name="Zeng Q."/>
            <person name="Becnel J.J."/>
            <person name="Birren B.W."/>
        </authorList>
    </citation>
    <scope>NUCLEOTIDE SEQUENCE [LARGE SCALE GENOMIC DNA]</scope>
    <source>
        <strain evidence="3">USNM 41457</strain>
    </source>
</reference>
<keyword evidence="3" id="KW-1185">Reference proteome</keyword>
<evidence type="ECO:0000313" key="2">
    <source>
        <dbReference type="EMBL" id="EJW01564.1"/>
    </source>
</evidence>
<dbReference type="VEuPathDB" id="MicrosporidiaDB:EDEG_00416"/>
<accession>J9D1W9</accession>
<protein>
    <submittedName>
        <fullName evidence="2">Uncharacterized protein</fullName>
    </submittedName>
</protein>
<feature type="signal peptide" evidence="1">
    <location>
        <begin position="1"/>
        <end position="26"/>
    </location>
</feature>
<dbReference type="AlphaFoldDB" id="J9D1W9"/>
<proteinExistence type="predicted"/>
<evidence type="ECO:0000313" key="3">
    <source>
        <dbReference type="Proteomes" id="UP000003163"/>
    </source>
</evidence>
<organism evidence="2 3">
    <name type="scientific">Edhazardia aedis (strain USNM 41457)</name>
    <name type="common">Microsporidian parasite</name>
    <dbReference type="NCBI Taxonomy" id="1003232"/>
    <lineage>
        <taxon>Eukaryota</taxon>
        <taxon>Fungi</taxon>
        <taxon>Fungi incertae sedis</taxon>
        <taxon>Microsporidia</taxon>
        <taxon>Edhazardia</taxon>
    </lineage>
</organism>
<sequence length="196" mass="22920">MQLCTQSQCLIVILILKIMCSDDVTAKIINHYRVLDIFDGCCVVLLKCLQEERRSCVILQPKNDINTGDYYEVKQFKSIILLVKFNTAQYVTILCAFKATSEKIVNKEIVLSKKQKLDYLMLKEMALKRFIKSINNNFKQAIIMITKIKNFRDTNEKNLINEISTQLTCFVEANCDKKSKDYIRRRINRLNSQCDR</sequence>
<feature type="chain" id="PRO_5003821283" evidence="1">
    <location>
        <begin position="27"/>
        <end position="196"/>
    </location>
</feature>
<dbReference type="Proteomes" id="UP000003163">
    <property type="component" value="Unassembled WGS sequence"/>
</dbReference>
<comment type="caution">
    <text evidence="2">The sequence shown here is derived from an EMBL/GenBank/DDBJ whole genome shotgun (WGS) entry which is preliminary data.</text>
</comment>
<dbReference type="EMBL" id="AFBI03000004">
    <property type="protein sequence ID" value="EJW01564.1"/>
    <property type="molecule type" value="Genomic_DNA"/>
</dbReference>
<gene>
    <name evidence="2" type="ORF">EDEG_00416</name>
</gene>
<evidence type="ECO:0000256" key="1">
    <source>
        <dbReference type="SAM" id="SignalP"/>
    </source>
</evidence>
<dbReference type="InParanoid" id="J9D1W9"/>
<reference evidence="2 3" key="1">
    <citation type="submission" date="2011-08" db="EMBL/GenBank/DDBJ databases">
        <authorList>
            <person name="Liu Z.J."/>
            <person name="Shi F.L."/>
            <person name="Lu J.Q."/>
            <person name="Li M."/>
            <person name="Wang Z.L."/>
        </authorList>
    </citation>
    <scope>NUCLEOTIDE SEQUENCE [LARGE SCALE GENOMIC DNA]</scope>
    <source>
        <strain evidence="2 3">USNM 41457</strain>
    </source>
</reference>